<organism evidence="2 3">
    <name type="scientific">Hermanssonia centrifuga</name>
    <dbReference type="NCBI Taxonomy" id="98765"/>
    <lineage>
        <taxon>Eukaryota</taxon>
        <taxon>Fungi</taxon>
        <taxon>Dikarya</taxon>
        <taxon>Basidiomycota</taxon>
        <taxon>Agaricomycotina</taxon>
        <taxon>Agaricomycetes</taxon>
        <taxon>Polyporales</taxon>
        <taxon>Meruliaceae</taxon>
        <taxon>Hermanssonia</taxon>
    </lineage>
</organism>
<dbReference type="AlphaFoldDB" id="A0A2R6QES9"/>
<reference evidence="2 3" key="1">
    <citation type="submission" date="2018-02" db="EMBL/GenBank/DDBJ databases">
        <title>Genome sequence of the basidiomycete white-rot fungus Phlebia centrifuga.</title>
        <authorList>
            <person name="Granchi Z."/>
            <person name="Peng M."/>
            <person name="de Vries R.P."/>
            <person name="Hilden K."/>
            <person name="Makela M.R."/>
            <person name="Grigoriev I."/>
            <person name="Riley R."/>
        </authorList>
    </citation>
    <scope>NUCLEOTIDE SEQUENCE [LARGE SCALE GENOMIC DNA]</scope>
    <source>
        <strain evidence="2 3">FBCC195</strain>
    </source>
</reference>
<evidence type="ECO:0000313" key="3">
    <source>
        <dbReference type="Proteomes" id="UP000186601"/>
    </source>
</evidence>
<comment type="caution">
    <text evidence="2">The sequence shown here is derived from an EMBL/GenBank/DDBJ whole genome shotgun (WGS) entry which is preliminary data.</text>
</comment>
<accession>A0A2R6QES9</accession>
<sequence>MESAHASLPSGGLRFLKGGLVDCALDMPLEIGPKAFIALWVLSAIPCILLAGRWKYAAIILAGVTG</sequence>
<evidence type="ECO:0000256" key="1">
    <source>
        <dbReference type="SAM" id="Phobius"/>
    </source>
</evidence>
<keyword evidence="1" id="KW-0472">Membrane</keyword>
<proteinExistence type="predicted"/>
<feature type="transmembrane region" description="Helical" evidence="1">
    <location>
        <begin position="35"/>
        <end position="52"/>
    </location>
</feature>
<evidence type="ECO:0000313" key="2">
    <source>
        <dbReference type="EMBL" id="PSS06827.1"/>
    </source>
</evidence>
<dbReference type="Proteomes" id="UP000186601">
    <property type="component" value="Unassembled WGS sequence"/>
</dbReference>
<keyword evidence="1" id="KW-0812">Transmembrane</keyword>
<keyword evidence="1" id="KW-1133">Transmembrane helix</keyword>
<gene>
    <name evidence="2" type="ORF">PHLCEN_2v3546</name>
</gene>
<name>A0A2R6QES9_9APHY</name>
<dbReference type="EMBL" id="MLYV02000357">
    <property type="protein sequence ID" value="PSS06827.1"/>
    <property type="molecule type" value="Genomic_DNA"/>
</dbReference>
<keyword evidence="3" id="KW-1185">Reference proteome</keyword>
<protein>
    <submittedName>
        <fullName evidence="2">Uncharacterized protein</fullName>
    </submittedName>
</protein>
<dbReference type="OrthoDB" id="3364886at2759"/>